<evidence type="ECO:0000256" key="4">
    <source>
        <dbReference type="ARBA" id="ARBA00022989"/>
    </source>
</evidence>
<feature type="transmembrane region" description="Helical" evidence="6">
    <location>
        <begin position="266"/>
        <end position="290"/>
    </location>
</feature>
<keyword evidence="9" id="KW-1185">Reference proteome</keyword>
<dbReference type="SUPFAM" id="SSF103473">
    <property type="entry name" value="MFS general substrate transporter"/>
    <property type="match status" value="1"/>
</dbReference>
<comment type="caution">
    <text evidence="8">The sequence shown here is derived from an EMBL/GenBank/DDBJ whole genome shotgun (WGS) entry which is preliminary data.</text>
</comment>
<dbReference type="Proteomes" id="UP000317638">
    <property type="component" value="Unassembled WGS sequence"/>
</dbReference>
<dbReference type="GO" id="GO:0005886">
    <property type="term" value="C:plasma membrane"/>
    <property type="evidence" value="ECO:0007669"/>
    <property type="project" value="UniProtKB-SubCell"/>
</dbReference>
<evidence type="ECO:0000313" key="8">
    <source>
        <dbReference type="EMBL" id="TRY17108.1"/>
    </source>
</evidence>
<accession>A0A553JXC5</accession>
<dbReference type="InterPro" id="IPR011701">
    <property type="entry name" value="MFS"/>
</dbReference>
<feature type="transmembrane region" description="Helical" evidence="6">
    <location>
        <begin position="181"/>
        <end position="202"/>
    </location>
</feature>
<proteinExistence type="predicted"/>
<keyword evidence="5 6" id="KW-0472">Membrane</keyword>
<sequence>MTNTDTSVVASPAQGEATTPWRRQVVLFLSGQTASLFGSMLVQYAIMWHLTLETGSGLVLALAGVFGFLPQAVVSVFGGVWADRMNRKLLLVAADASIAASTLGLALLMLAGHDGLWLVYATLAVRSVGAGIQLPAVSAMVPQITPGDQLMRVNGINATIQSAMMLVAPALAAVVYANLSIIGIFLVDVVTAVIGIGLVLLVRVPTVERTEEPASYFGDLVAGVRYIAGHEFIRWLLLLFALVYVLAAAPSSLMPLLVTRRFGDDVWLLAAVELAFSVGMLAAGLLISVWAGSRNRVAMIVVTSVAFGVFTLGTGLSPNVWVLAAFMFAVGFNVPYFSTPSMTLIQESVEPGMQGRVFGFMGIVMALAMPLGVGIFGPLADRFEVQTLLVVAGSLMLAVAVAAVTLPAGRRAMANDTPHIAPSSSVATSSKLTVP</sequence>
<feature type="transmembrane region" description="Helical" evidence="6">
    <location>
        <begin position="235"/>
        <end position="254"/>
    </location>
</feature>
<dbReference type="InterPro" id="IPR036259">
    <property type="entry name" value="MFS_trans_sf"/>
</dbReference>
<feature type="transmembrane region" description="Helical" evidence="6">
    <location>
        <begin position="58"/>
        <end position="82"/>
    </location>
</feature>
<comment type="subcellular location">
    <subcellularLocation>
        <location evidence="1">Cell membrane</location>
        <topology evidence="1">Multi-pass membrane protein</topology>
    </subcellularLocation>
</comment>
<gene>
    <name evidence="8" type="ORF">FOJ82_14780</name>
</gene>
<keyword evidence="2" id="KW-1003">Cell membrane</keyword>
<feature type="transmembrane region" description="Helical" evidence="6">
    <location>
        <begin position="385"/>
        <end position="406"/>
    </location>
</feature>
<dbReference type="PANTHER" id="PTHR23513">
    <property type="entry name" value="INTEGRAL MEMBRANE EFFLUX PROTEIN-RELATED"/>
    <property type="match status" value="1"/>
</dbReference>
<evidence type="ECO:0000256" key="6">
    <source>
        <dbReference type="SAM" id="Phobius"/>
    </source>
</evidence>
<protein>
    <submittedName>
        <fullName evidence="8">MFS transporter</fullName>
    </submittedName>
</protein>
<evidence type="ECO:0000259" key="7">
    <source>
        <dbReference type="PROSITE" id="PS50850"/>
    </source>
</evidence>
<keyword evidence="3 6" id="KW-0812">Transmembrane</keyword>
<dbReference type="Gene3D" id="1.20.1250.20">
    <property type="entry name" value="MFS general substrate transporter like domains"/>
    <property type="match status" value="1"/>
</dbReference>
<evidence type="ECO:0000256" key="3">
    <source>
        <dbReference type="ARBA" id="ARBA00022692"/>
    </source>
</evidence>
<dbReference type="CDD" id="cd06173">
    <property type="entry name" value="MFS_MefA_like"/>
    <property type="match status" value="1"/>
</dbReference>
<evidence type="ECO:0000313" key="9">
    <source>
        <dbReference type="Proteomes" id="UP000317638"/>
    </source>
</evidence>
<reference evidence="8 9" key="1">
    <citation type="submission" date="2019-07" db="EMBL/GenBank/DDBJ databases">
        <authorList>
            <person name="Zhou L.-Y."/>
        </authorList>
    </citation>
    <scope>NUCLEOTIDE SEQUENCE [LARGE SCALE GENOMIC DNA]</scope>
    <source>
        <strain evidence="8 9">YIM 101269</strain>
    </source>
</reference>
<dbReference type="RefSeq" id="WP_143939251.1">
    <property type="nucleotide sequence ID" value="NZ_VKKG01000006.1"/>
</dbReference>
<dbReference type="AlphaFoldDB" id="A0A553JXC5"/>
<keyword evidence="4 6" id="KW-1133">Transmembrane helix</keyword>
<dbReference type="Pfam" id="PF07690">
    <property type="entry name" value="MFS_1"/>
    <property type="match status" value="1"/>
</dbReference>
<feature type="transmembrane region" description="Helical" evidence="6">
    <location>
        <begin position="320"/>
        <end position="337"/>
    </location>
</feature>
<name>A0A553JXC5_9ACTN</name>
<dbReference type="EMBL" id="VKKG01000006">
    <property type="protein sequence ID" value="TRY17108.1"/>
    <property type="molecule type" value="Genomic_DNA"/>
</dbReference>
<dbReference type="InterPro" id="IPR020846">
    <property type="entry name" value="MFS_dom"/>
</dbReference>
<evidence type="ECO:0000256" key="2">
    <source>
        <dbReference type="ARBA" id="ARBA00022475"/>
    </source>
</evidence>
<feature type="transmembrane region" description="Helical" evidence="6">
    <location>
        <begin position="357"/>
        <end position="379"/>
    </location>
</feature>
<dbReference type="OrthoDB" id="69054at2"/>
<feature type="transmembrane region" description="Helical" evidence="6">
    <location>
        <begin position="89"/>
        <end position="111"/>
    </location>
</feature>
<organism evidence="8 9">
    <name type="scientific">Tessaracoccus rhinocerotis</name>
    <dbReference type="NCBI Taxonomy" id="1689449"/>
    <lineage>
        <taxon>Bacteria</taxon>
        <taxon>Bacillati</taxon>
        <taxon>Actinomycetota</taxon>
        <taxon>Actinomycetes</taxon>
        <taxon>Propionibacteriales</taxon>
        <taxon>Propionibacteriaceae</taxon>
        <taxon>Tessaracoccus</taxon>
    </lineage>
</organism>
<feature type="transmembrane region" description="Helical" evidence="6">
    <location>
        <begin position="25"/>
        <end position="46"/>
    </location>
</feature>
<feature type="transmembrane region" description="Helical" evidence="6">
    <location>
        <begin position="153"/>
        <end position="175"/>
    </location>
</feature>
<dbReference type="PANTHER" id="PTHR23513:SF6">
    <property type="entry name" value="MAJOR FACILITATOR SUPERFAMILY ASSOCIATED DOMAIN-CONTAINING PROTEIN"/>
    <property type="match status" value="1"/>
</dbReference>
<feature type="transmembrane region" description="Helical" evidence="6">
    <location>
        <begin position="117"/>
        <end position="141"/>
    </location>
</feature>
<dbReference type="PROSITE" id="PS50850">
    <property type="entry name" value="MFS"/>
    <property type="match status" value="1"/>
</dbReference>
<feature type="domain" description="Major facilitator superfamily (MFS) profile" evidence="7">
    <location>
        <begin position="227"/>
        <end position="435"/>
    </location>
</feature>
<dbReference type="GO" id="GO:0022857">
    <property type="term" value="F:transmembrane transporter activity"/>
    <property type="evidence" value="ECO:0007669"/>
    <property type="project" value="InterPro"/>
</dbReference>
<evidence type="ECO:0000256" key="1">
    <source>
        <dbReference type="ARBA" id="ARBA00004651"/>
    </source>
</evidence>
<evidence type="ECO:0000256" key="5">
    <source>
        <dbReference type="ARBA" id="ARBA00023136"/>
    </source>
</evidence>
<feature type="transmembrane region" description="Helical" evidence="6">
    <location>
        <begin position="297"/>
        <end position="314"/>
    </location>
</feature>